<evidence type="ECO:0000259" key="11">
    <source>
        <dbReference type="Pfam" id="PF02705"/>
    </source>
</evidence>
<dbReference type="Proteomes" id="UP000620104">
    <property type="component" value="Unassembled WGS sequence"/>
</dbReference>
<feature type="transmembrane region" description="Helical" evidence="10">
    <location>
        <begin position="75"/>
        <end position="96"/>
    </location>
</feature>
<feature type="transmembrane region" description="Helical" evidence="10">
    <location>
        <begin position="453"/>
        <end position="478"/>
    </location>
</feature>
<keyword evidence="6 10" id="KW-1133">Transmembrane helix</keyword>
<evidence type="ECO:0000256" key="10">
    <source>
        <dbReference type="SAM" id="Phobius"/>
    </source>
</evidence>
<sequence>MSAKNVTMQEGDAESISTTAPPAYSRRAPQLSPVRTIVFAFSCLGVIYSDIGTSPLYVISTIFPPTEGAPSKDDVIGVISAIIWSISLLPLLKYVIFALSFGSTEGEGGPFALFLQIFPRRSHLEDADEDRELTKFDSKDVALSQESRYPDSWISKARWPLLIWTLFATSCTMADGILTPAVSVTSSVGGLAVVAPSVADNVRPISIAFLLVLFLGQRFGTQKLSFLFAPMTLMWLALLLVSGIINIVSYPGVLRAFDPSRAIMFFVRTKNYDALAGVLLSLTGCEAVFANLGQFNASAIRLSFVTVVYPALVLQYCGQGARLIVDGEHVIANPFYLSIPGGENGGLWWVIWIFGVFATLIASQAMITATFSLIQQLMGQKSFPTIRINYTSTLTAGQVYIPAVNWILMAGTIITVGIFGSSFAMTLAYGFAVAVVMFITTTLLAIQVPLIKGLPWVLGLAFFVFFGFLDGLFVGAAVKKVPHGAWFPLAIGSAMCLFMVFWTRCRELEDKFDRENKRNLTRIILHQEPGATTTPASELKDKKIAFAPTERGRSTEPIAIHQLSRLASVVSRSEGLHQDEHGGLYVARPNCEELLKVQRIPTLAIVHKVTEGKGVPHAFSVFLRQVPALPRVVVFLSVRVTAVPHVPLVDRYLVSKVRSVDGFYGVVMRKGYLDQLSPEVDQILERIFEIEVQYSATKLEDRLKAIKEASLTTTHIVPSYNIKSRASANVLVDKMRRVILEELYGRLRVIFPDDSHLLVDSESTLKVGVTAHI</sequence>
<evidence type="ECO:0000256" key="3">
    <source>
        <dbReference type="ARBA" id="ARBA00022538"/>
    </source>
</evidence>
<organism evidence="13 14">
    <name type="scientific">Naganishia liquefaciens</name>
    <dbReference type="NCBI Taxonomy" id="104408"/>
    <lineage>
        <taxon>Eukaryota</taxon>
        <taxon>Fungi</taxon>
        <taxon>Dikarya</taxon>
        <taxon>Basidiomycota</taxon>
        <taxon>Agaricomycotina</taxon>
        <taxon>Tremellomycetes</taxon>
        <taxon>Filobasidiales</taxon>
        <taxon>Filobasidiaceae</taxon>
        <taxon>Naganishia</taxon>
    </lineage>
</organism>
<feature type="domain" description="K+ potassium transporter integral membrane" evidence="11">
    <location>
        <begin position="40"/>
        <end position="524"/>
    </location>
</feature>
<feature type="transmembrane region" description="Helical" evidence="10">
    <location>
        <begin position="36"/>
        <end position="63"/>
    </location>
</feature>
<dbReference type="OrthoDB" id="504708at2759"/>
<protein>
    <recommendedName>
        <fullName evidence="15">Potassium transporter</fullName>
    </recommendedName>
</protein>
<dbReference type="InterPro" id="IPR053952">
    <property type="entry name" value="K_trans_C"/>
</dbReference>
<dbReference type="GO" id="GO:0016020">
    <property type="term" value="C:membrane"/>
    <property type="evidence" value="ECO:0007669"/>
    <property type="project" value="UniProtKB-SubCell"/>
</dbReference>
<evidence type="ECO:0000313" key="14">
    <source>
        <dbReference type="Proteomes" id="UP000620104"/>
    </source>
</evidence>
<feature type="region of interest" description="Disordered" evidence="9">
    <location>
        <begin position="1"/>
        <end position="25"/>
    </location>
</feature>
<comment type="caution">
    <text evidence="13">The sequence shown here is derived from an EMBL/GenBank/DDBJ whole genome shotgun (WGS) entry which is preliminary data.</text>
</comment>
<dbReference type="Pfam" id="PF22776">
    <property type="entry name" value="K_trans_C"/>
    <property type="match status" value="1"/>
</dbReference>
<feature type="transmembrane region" description="Helical" evidence="10">
    <location>
        <begin position="426"/>
        <end position="446"/>
    </location>
</feature>
<dbReference type="AlphaFoldDB" id="A0A8H3TQH1"/>
<dbReference type="PANTHER" id="PTHR30540:SF83">
    <property type="entry name" value="K+ POTASSIUM TRANSPORTER"/>
    <property type="match status" value="1"/>
</dbReference>
<keyword evidence="8 10" id="KW-0472">Membrane</keyword>
<keyword evidence="4 10" id="KW-0812">Transmembrane</keyword>
<feature type="transmembrane region" description="Helical" evidence="10">
    <location>
        <begin position="233"/>
        <end position="254"/>
    </location>
</feature>
<dbReference type="InterPro" id="IPR053951">
    <property type="entry name" value="K_trans_N"/>
</dbReference>
<feature type="transmembrane region" description="Helical" evidence="10">
    <location>
        <begin position="484"/>
        <end position="502"/>
    </location>
</feature>
<accession>A0A8H3TQH1</accession>
<evidence type="ECO:0000256" key="1">
    <source>
        <dbReference type="ARBA" id="ARBA00004141"/>
    </source>
</evidence>
<evidence type="ECO:0000256" key="6">
    <source>
        <dbReference type="ARBA" id="ARBA00022989"/>
    </source>
</evidence>
<comment type="subcellular location">
    <subcellularLocation>
        <location evidence="1">Membrane</location>
        <topology evidence="1">Multi-pass membrane protein</topology>
    </subcellularLocation>
</comment>
<feature type="transmembrane region" description="Helical" evidence="10">
    <location>
        <begin position="399"/>
        <end position="420"/>
    </location>
</feature>
<evidence type="ECO:0000256" key="5">
    <source>
        <dbReference type="ARBA" id="ARBA00022958"/>
    </source>
</evidence>
<proteinExistence type="predicted"/>
<dbReference type="InterPro" id="IPR003855">
    <property type="entry name" value="K+_transporter"/>
</dbReference>
<keyword evidence="3" id="KW-0633">Potassium transport</keyword>
<feature type="domain" description="K+ potassium transporter C-terminal" evidence="12">
    <location>
        <begin position="604"/>
        <end position="773"/>
    </location>
</feature>
<feature type="transmembrane region" description="Helical" evidence="10">
    <location>
        <begin position="202"/>
        <end position="221"/>
    </location>
</feature>
<evidence type="ECO:0000256" key="2">
    <source>
        <dbReference type="ARBA" id="ARBA00022448"/>
    </source>
</evidence>
<dbReference type="Pfam" id="PF02705">
    <property type="entry name" value="K_trans"/>
    <property type="match status" value="1"/>
</dbReference>
<gene>
    <name evidence="13" type="ORF">NliqN6_0856</name>
</gene>
<keyword evidence="14" id="KW-1185">Reference proteome</keyword>
<dbReference type="GO" id="GO:0015079">
    <property type="term" value="F:potassium ion transmembrane transporter activity"/>
    <property type="evidence" value="ECO:0007669"/>
    <property type="project" value="InterPro"/>
</dbReference>
<dbReference type="EMBL" id="BLZA01000007">
    <property type="protein sequence ID" value="GHJ84454.1"/>
    <property type="molecule type" value="Genomic_DNA"/>
</dbReference>
<evidence type="ECO:0000256" key="8">
    <source>
        <dbReference type="ARBA" id="ARBA00023136"/>
    </source>
</evidence>
<keyword evidence="5" id="KW-0630">Potassium</keyword>
<keyword evidence="7" id="KW-0406">Ion transport</keyword>
<reference evidence="13" key="1">
    <citation type="submission" date="2020-07" db="EMBL/GenBank/DDBJ databases">
        <title>Draft Genome Sequence of a Deep-Sea Yeast, Naganishia (Cryptococcus) liquefaciens strain N6.</title>
        <authorList>
            <person name="Han Y.W."/>
            <person name="Kajitani R."/>
            <person name="Morimoto H."/>
            <person name="Parhat M."/>
            <person name="Tsubouchi H."/>
            <person name="Bakenova O."/>
            <person name="Ogata M."/>
            <person name="Argunhan B."/>
            <person name="Aoki R."/>
            <person name="Kajiwara S."/>
            <person name="Itoh T."/>
            <person name="Iwasaki H."/>
        </authorList>
    </citation>
    <scope>NUCLEOTIDE SEQUENCE</scope>
    <source>
        <strain evidence="13">N6</strain>
    </source>
</reference>
<evidence type="ECO:0000313" key="13">
    <source>
        <dbReference type="EMBL" id="GHJ84454.1"/>
    </source>
</evidence>
<evidence type="ECO:0000256" key="9">
    <source>
        <dbReference type="SAM" id="MobiDB-lite"/>
    </source>
</evidence>
<dbReference type="PANTHER" id="PTHR30540">
    <property type="entry name" value="OSMOTIC STRESS POTASSIUM TRANSPORTER"/>
    <property type="match status" value="1"/>
</dbReference>
<evidence type="ECO:0008006" key="15">
    <source>
        <dbReference type="Google" id="ProtNLM"/>
    </source>
</evidence>
<name>A0A8H3TQH1_9TREE</name>
<keyword evidence="2" id="KW-0813">Transport</keyword>
<evidence type="ECO:0000256" key="7">
    <source>
        <dbReference type="ARBA" id="ARBA00023065"/>
    </source>
</evidence>
<feature type="transmembrane region" description="Helical" evidence="10">
    <location>
        <begin position="345"/>
        <end position="378"/>
    </location>
</feature>
<feature type="transmembrane region" description="Helical" evidence="10">
    <location>
        <begin position="274"/>
        <end position="292"/>
    </location>
</feature>
<evidence type="ECO:0000256" key="4">
    <source>
        <dbReference type="ARBA" id="ARBA00022692"/>
    </source>
</evidence>
<feature type="transmembrane region" description="Helical" evidence="10">
    <location>
        <begin position="304"/>
        <end position="325"/>
    </location>
</feature>
<evidence type="ECO:0000259" key="12">
    <source>
        <dbReference type="Pfam" id="PF22776"/>
    </source>
</evidence>